<keyword evidence="5" id="KW-1185">Reference proteome</keyword>
<dbReference type="InParanoid" id="B0DQ19"/>
<feature type="transmembrane region" description="Helical" evidence="2">
    <location>
        <begin position="95"/>
        <end position="121"/>
    </location>
</feature>
<dbReference type="Pfam" id="PF24535">
    <property type="entry name" value="DUF7598"/>
    <property type="match status" value="1"/>
</dbReference>
<dbReference type="HOGENOM" id="CLU_085798_0_0_1"/>
<dbReference type="RefSeq" id="XP_001886106.1">
    <property type="nucleotide sequence ID" value="XM_001886071.1"/>
</dbReference>
<dbReference type="EMBL" id="DS547125">
    <property type="protein sequence ID" value="EDR03310.1"/>
    <property type="molecule type" value="Genomic_DNA"/>
</dbReference>
<evidence type="ECO:0000259" key="3">
    <source>
        <dbReference type="Pfam" id="PF24535"/>
    </source>
</evidence>
<protein>
    <submittedName>
        <fullName evidence="4">Predicted protein</fullName>
    </submittedName>
</protein>
<evidence type="ECO:0000313" key="5">
    <source>
        <dbReference type="Proteomes" id="UP000001194"/>
    </source>
</evidence>
<organism evidence="5">
    <name type="scientific">Laccaria bicolor (strain S238N-H82 / ATCC MYA-4686)</name>
    <name type="common">Bicoloured deceiver</name>
    <name type="synonym">Laccaria laccata var. bicolor</name>
    <dbReference type="NCBI Taxonomy" id="486041"/>
    <lineage>
        <taxon>Eukaryota</taxon>
        <taxon>Fungi</taxon>
        <taxon>Dikarya</taxon>
        <taxon>Basidiomycota</taxon>
        <taxon>Agaricomycotina</taxon>
        <taxon>Agaricomycetes</taxon>
        <taxon>Agaricomycetidae</taxon>
        <taxon>Agaricales</taxon>
        <taxon>Agaricineae</taxon>
        <taxon>Hydnangiaceae</taxon>
        <taxon>Laccaria</taxon>
    </lineage>
</organism>
<feature type="transmembrane region" description="Helical" evidence="2">
    <location>
        <begin position="63"/>
        <end position="83"/>
    </location>
</feature>
<feature type="region of interest" description="Disordered" evidence="1">
    <location>
        <begin position="241"/>
        <end position="316"/>
    </location>
</feature>
<dbReference type="STRING" id="486041.B0DQ19"/>
<keyword evidence="2" id="KW-1133">Transmembrane helix</keyword>
<name>B0DQ19_LACBS</name>
<proteinExistence type="predicted"/>
<dbReference type="AlphaFoldDB" id="B0DQ19"/>
<dbReference type="GeneID" id="6081740"/>
<dbReference type="KEGG" id="lbc:LACBIDRAFT_185929"/>
<keyword evidence="2" id="KW-0812">Transmembrane</keyword>
<feature type="transmembrane region" description="Helical" evidence="2">
    <location>
        <begin position="127"/>
        <end position="149"/>
    </location>
</feature>
<dbReference type="InterPro" id="IPR056019">
    <property type="entry name" value="DUF7598"/>
</dbReference>
<accession>B0DQ19</accession>
<keyword evidence="2" id="KW-0472">Membrane</keyword>
<dbReference type="OrthoDB" id="5327148at2759"/>
<evidence type="ECO:0000313" key="4">
    <source>
        <dbReference type="EMBL" id="EDR03310.1"/>
    </source>
</evidence>
<evidence type="ECO:0000256" key="2">
    <source>
        <dbReference type="SAM" id="Phobius"/>
    </source>
</evidence>
<reference evidence="4 5" key="1">
    <citation type="journal article" date="2008" name="Nature">
        <title>The genome of Laccaria bicolor provides insights into mycorrhizal symbiosis.</title>
        <authorList>
            <person name="Martin F."/>
            <person name="Aerts A."/>
            <person name="Ahren D."/>
            <person name="Brun A."/>
            <person name="Danchin E.G.J."/>
            <person name="Duchaussoy F."/>
            <person name="Gibon J."/>
            <person name="Kohler A."/>
            <person name="Lindquist E."/>
            <person name="Pereda V."/>
            <person name="Salamov A."/>
            <person name="Shapiro H.J."/>
            <person name="Wuyts J."/>
            <person name="Blaudez D."/>
            <person name="Buee M."/>
            <person name="Brokstein P."/>
            <person name="Canbaeck B."/>
            <person name="Cohen D."/>
            <person name="Courty P.E."/>
            <person name="Coutinho P.M."/>
            <person name="Delaruelle C."/>
            <person name="Detter J.C."/>
            <person name="Deveau A."/>
            <person name="DiFazio S."/>
            <person name="Duplessis S."/>
            <person name="Fraissinet-Tachet L."/>
            <person name="Lucic E."/>
            <person name="Frey-Klett P."/>
            <person name="Fourrey C."/>
            <person name="Feussner I."/>
            <person name="Gay G."/>
            <person name="Grimwood J."/>
            <person name="Hoegger P.J."/>
            <person name="Jain P."/>
            <person name="Kilaru S."/>
            <person name="Labbe J."/>
            <person name="Lin Y.C."/>
            <person name="Legue V."/>
            <person name="Le Tacon F."/>
            <person name="Marmeisse R."/>
            <person name="Melayah D."/>
            <person name="Montanini B."/>
            <person name="Muratet M."/>
            <person name="Nehls U."/>
            <person name="Niculita-Hirzel H."/>
            <person name="Oudot-Le Secq M.P."/>
            <person name="Peter M."/>
            <person name="Quesneville H."/>
            <person name="Rajashekar B."/>
            <person name="Reich M."/>
            <person name="Rouhier N."/>
            <person name="Schmutz J."/>
            <person name="Yin T."/>
            <person name="Chalot M."/>
            <person name="Henrissat B."/>
            <person name="Kuees U."/>
            <person name="Lucas S."/>
            <person name="Van de Peer Y."/>
            <person name="Podila G.K."/>
            <person name="Polle A."/>
            <person name="Pukkila P.J."/>
            <person name="Richardson P.M."/>
            <person name="Rouze P."/>
            <person name="Sanders I.R."/>
            <person name="Stajich J.E."/>
            <person name="Tunlid A."/>
            <person name="Tuskan G."/>
            <person name="Grigoriev I.V."/>
        </authorList>
    </citation>
    <scope>NUCLEOTIDE SEQUENCE [LARGE SCALE GENOMIC DNA]</scope>
    <source>
        <strain evidence="5">S238N-H82 / ATCC MYA-4686</strain>
    </source>
</reference>
<feature type="domain" description="DUF7598" evidence="3">
    <location>
        <begin position="63"/>
        <end position="147"/>
    </location>
</feature>
<dbReference type="Proteomes" id="UP000001194">
    <property type="component" value="Unassembled WGS sequence"/>
</dbReference>
<feature type="compositionally biased region" description="Low complexity" evidence="1">
    <location>
        <begin position="259"/>
        <end position="275"/>
    </location>
</feature>
<sequence length="316" mass="34781">MGLNAVRVLSLVSLILVFSSTIYVMVTNVKAVNYFEANKVNATDLVDCDYIEGSTVPNQPAGVFWAVVASLLIIFQTIILFLSEVSWPMSFFDRFFPVLGSGFGLGALGIFQCLISTQILSHHVDDFTLVSAFFLFAIGCLNMLLGLIFRESAKHKRSIRGWRAEAKGILPTASDKRPVFVNATPSSISSMFSNNEKAPQDAGLDYSTSWRSTHKQGYGFGRQGEKAAGLRDFILQKPEESLPRYMTPTPLPQKQANLSRSATSVSSTSSFSSPYRESRQTQDQEYEAPETPEAVSGGEYRSGTPVRFFKSSNTAL</sequence>
<gene>
    <name evidence="4" type="ORF">LACBIDRAFT_185929</name>
</gene>
<evidence type="ECO:0000256" key="1">
    <source>
        <dbReference type="SAM" id="MobiDB-lite"/>
    </source>
</evidence>